<dbReference type="EMBL" id="RRYP01000059">
    <property type="protein sequence ID" value="TNV88155.1"/>
    <property type="molecule type" value="Genomic_DNA"/>
</dbReference>
<keyword evidence="3" id="KW-1185">Reference proteome</keyword>
<name>A0A8J8P8U3_HALGN</name>
<sequence>MQGRRKFWRLCTSFYFLILIFASSFTPAYQQSTVLYDCDTLGDISLSEANCQACRGLFPSCKRCAIMKAVQVSAFLSILTSLALLT</sequence>
<evidence type="ECO:0000313" key="2">
    <source>
        <dbReference type="EMBL" id="TNV88155.1"/>
    </source>
</evidence>
<keyword evidence="1" id="KW-0732">Signal</keyword>
<dbReference type="AlphaFoldDB" id="A0A8J8P8U3"/>
<evidence type="ECO:0000256" key="1">
    <source>
        <dbReference type="SAM" id="SignalP"/>
    </source>
</evidence>
<protein>
    <submittedName>
        <fullName evidence="2">Uncharacterized protein</fullName>
    </submittedName>
</protein>
<dbReference type="Proteomes" id="UP000785679">
    <property type="component" value="Unassembled WGS sequence"/>
</dbReference>
<proteinExistence type="predicted"/>
<evidence type="ECO:0000313" key="3">
    <source>
        <dbReference type="Proteomes" id="UP000785679"/>
    </source>
</evidence>
<feature type="chain" id="PRO_5035221231" evidence="1">
    <location>
        <begin position="31"/>
        <end position="86"/>
    </location>
</feature>
<feature type="signal peptide" evidence="1">
    <location>
        <begin position="1"/>
        <end position="30"/>
    </location>
</feature>
<accession>A0A8J8P8U3</accession>
<comment type="caution">
    <text evidence="2">The sequence shown here is derived from an EMBL/GenBank/DDBJ whole genome shotgun (WGS) entry which is preliminary data.</text>
</comment>
<reference evidence="2" key="1">
    <citation type="submission" date="2019-06" db="EMBL/GenBank/DDBJ databases">
        <authorList>
            <person name="Zheng W."/>
        </authorList>
    </citation>
    <scope>NUCLEOTIDE SEQUENCE</scope>
    <source>
        <strain evidence="2">QDHG01</strain>
    </source>
</reference>
<gene>
    <name evidence="2" type="ORF">FGO68_gene15242</name>
</gene>
<organism evidence="2 3">
    <name type="scientific">Halteria grandinella</name>
    <dbReference type="NCBI Taxonomy" id="5974"/>
    <lineage>
        <taxon>Eukaryota</taxon>
        <taxon>Sar</taxon>
        <taxon>Alveolata</taxon>
        <taxon>Ciliophora</taxon>
        <taxon>Intramacronucleata</taxon>
        <taxon>Spirotrichea</taxon>
        <taxon>Stichotrichia</taxon>
        <taxon>Sporadotrichida</taxon>
        <taxon>Halteriidae</taxon>
        <taxon>Halteria</taxon>
    </lineage>
</organism>